<evidence type="ECO:0000313" key="3">
    <source>
        <dbReference type="Proteomes" id="UP000000496"/>
    </source>
</evidence>
<feature type="signal peptide" evidence="1">
    <location>
        <begin position="1"/>
        <end position="26"/>
    </location>
</feature>
<sequence length="296" mass="34314">MAGDRRMKKFLLLPMIMTALVLPGFAQPQDKQHPQTETVQAPPEPKFIDEILNSYQSGEYDSFLQSVHEKYQDATDKWEYNHLLEERKKLSSVVQDFDADKTSEFKKKMTALHEAENRELVELCLSEPNCPLTREVKEMIFFTPSQHEQESLDYLATLNWKFKGDGKTLIENKLIAIDTEFWLKTLALDVLATQNQLDEMTYLKKRAVLQLEKLKQMELAVQGQDVDPKIKGYITTAKKIYPQVQAAGITRKFLHDLATNRVQPANATQEKMKEVVAKYHDKQQKLASEYFPEEQK</sequence>
<dbReference type="AlphaFoldDB" id="F8L5X0"/>
<evidence type="ECO:0000256" key="1">
    <source>
        <dbReference type="SAM" id="SignalP"/>
    </source>
</evidence>
<evidence type="ECO:0000313" key="2">
    <source>
        <dbReference type="EMBL" id="CCB88112.1"/>
    </source>
</evidence>
<proteinExistence type="predicted"/>
<accession>F8L5X0</accession>
<organism evidence="2 3">
    <name type="scientific">Simkania negevensis (strain ATCC VR-1471 / DSM 27360 / Z)</name>
    <dbReference type="NCBI Taxonomy" id="331113"/>
    <lineage>
        <taxon>Bacteria</taxon>
        <taxon>Pseudomonadati</taxon>
        <taxon>Chlamydiota</taxon>
        <taxon>Chlamydiia</taxon>
        <taxon>Parachlamydiales</taxon>
        <taxon>Simkaniaceae</taxon>
        <taxon>Simkania</taxon>
    </lineage>
</organism>
<dbReference type="STRING" id="331113.SNE_A02350"/>
<keyword evidence="1" id="KW-0732">Signal</keyword>
<feature type="chain" id="PRO_5003379217" evidence="1">
    <location>
        <begin position="27"/>
        <end position="296"/>
    </location>
</feature>
<keyword evidence="3" id="KW-1185">Reference proteome</keyword>
<reference evidence="2 3" key="2">
    <citation type="journal article" date="2011" name="Mol. Biol. Evol.">
        <title>Unity in variety--the pan-genome of the Chlamydiae.</title>
        <authorList>
            <person name="Collingro A."/>
            <person name="Tischler P."/>
            <person name="Weinmaier T."/>
            <person name="Penz T."/>
            <person name="Heinz E."/>
            <person name="Brunham R.C."/>
            <person name="Read T.D."/>
            <person name="Bavoil P.M."/>
            <person name="Sachse K."/>
            <person name="Kahane S."/>
            <person name="Friedman M.G."/>
            <person name="Rattei T."/>
            <person name="Myers G.S."/>
            <person name="Horn M."/>
        </authorList>
    </citation>
    <scope>NUCLEOTIDE SEQUENCE [LARGE SCALE GENOMIC DNA]</scope>
    <source>
        <strain evidence="3">ATCC VR-1471 / Z</strain>
    </source>
</reference>
<protein>
    <submittedName>
        <fullName evidence="2">Uncharacterized protein</fullName>
    </submittedName>
</protein>
<dbReference type="HOGENOM" id="CLU_939739_0_0_0"/>
<dbReference type="KEGG" id="sng:SNE_A02350"/>
<dbReference type="Proteomes" id="UP000000496">
    <property type="component" value="Chromosome gsn.131"/>
</dbReference>
<gene>
    <name evidence="2" type="ordered locus">SNE_A02350</name>
</gene>
<dbReference type="EMBL" id="FR872582">
    <property type="protein sequence ID" value="CCB88112.1"/>
    <property type="molecule type" value="Genomic_DNA"/>
</dbReference>
<name>F8L5X0_SIMNZ</name>
<reference key="1">
    <citation type="journal article" date="2011" name="Mol. Biol. Evol.">
        <title>Unity in variety -- the pan-genome of the Chlamydiae.</title>
        <authorList>
            <person name="Collingro A."/>
            <person name="Tischler P."/>
            <person name="Weinmaier T."/>
            <person name="Penz T."/>
            <person name="Heinz E."/>
            <person name="Brunham R.C."/>
            <person name="Read T.D."/>
            <person name="Bavoil P.M."/>
            <person name="Sachse K."/>
            <person name="Kahane S."/>
            <person name="Friedman M.G."/>
            <person name="Rattei T."/>
            <person name="Myers G.S.A."/>
            <person name="Horn M."/>
        </authorList>
    </citation>
    <scope>NUCLEOTIDE SEQUENCE</scope>
    <source>
        <strain>Z</strain>
    </source>
</reference>